<keyword evidence="3" id="KW-0378">Hydrolase</keyword>
<comment type="caution">
    <text evidence="6">The sequence shown here is derived from an EMBL/GenBank/DDBJ whole genome shotgun (WGS) entry which is preliminary data.</text>
</comment>
<dbReference type="GO" id="GO:0006751">
    <property type="term" value="P:glutathione catabolic process"/>
    <property type="evidence" value="ECO:0007669"/>
    <property type="project" value="UniProtKB-UniRule"/>
</dbReference>
<dbReference type="AlphaFoldDB" id="A0AA41VA50"/>
<dbReference type="EC" id="3.4.19.13" evidence="3"/>
<dbReference type="PRINTS" id="PR01210">
    <property type="entry name" value="GGTRANSPTASE"/>
</dbReference>
<feature type="binding site" evidence="2">
    <location>
        <position position="152"/>
    </location>
    <ligand>
        <name>L-glutamate</name>
        <dbReference type="ChEBI" id="CHEBI:29985"/>
    </ligand>
</feature>
<sequence length="636" mass="69272">MGQQQEESFRSPLLGYVGPPNNNHREKRSSSFRIVCVSIAILTAIILIGVGANSNLWILGDDIIHEIKYKKTNEANQGSAVESEHGVVAADDGRCSEVGASTLRDGGHAVDAAVATALCLGVVHPMSSGIGGGGFIVVRDSSTSKTQAFDCRETAPLAASQDMYAKNPIEKSSGAKSMGVPGEIAGLHETWLRYGRLPWSKLFQPAIKLAKDGFLVTPCLAQYIKNEERKIMTDPGLIKVYARNGNLLRTGDTCYNIELGNSLEMIAEKGPQAFYNGSIGEKLVQDVKKAGGIVTMEDLRNYKVDVMDAMTVDVMGFTILGMPLPSSGTLGLSLVLNILNSYGLRDFEKTPLGLHRLIEAMKHMFAIRMNLGDPKFVNTTRYESEMLSPSFAAKLRHKIFDNTTFPPEYYLNKWSQLQDHGTSHFCIVDSERNTVSMTSTVNYGFGGGVLSPSTGIVLNNEMDDFSTPTEESTDGLPPAPANYIQPNKRPLSSMTPLIILKRNQLAGVIGGSGGMNIIPAVLQVFLNHFIIGMDPLQAVEHPRVYLKLIPNVVFYENWTTICGEHIEMSEENKSFLRGRGHVLMSKASGAITQLIVQTFRTSTSRDFDVNNHQQGALNGILTAVSDPRKDGKPAAV</sequence>
<evidence type="ECO:0000256" key="1">
    <source>
        <dbReference type="PIRSR" id="PIRSR600101-1"/>
    </source>
</evidence>
<feature type="binding site" evidence="2">
    <location>
        <begin position="492"/>
        <end position="493"/>
    </location>
    <ligand>
        <name>L-glutamate</name>
        <dbReference type="ChEBI" id="CHEBI:29985"/>
    </ligand>
</feature>
<feature type="binding site" evidence="2">
    <location>
        <position position="464"/>
    </location>
    <ligand>
        <name>L-glutamate</name>
        <dbReference type="ChEBI" id="CHEBI:29985"/>
    </ligand>
</feature>
<dbReference type="EC" id="2.3.2.2" evidence="3"/>
<gene>
    <name evidence="6" type="ORF">MKW94_026758</name>
</gene>
<comment type="catalytic activity">
    <reaction evidence="3">
        <text>glutathione + H2O = L-cysteinylglycine + L-glutamate</text>
        <dbReference type="Rhea" id="RHEA:28807"/>
        <dbReference type="ChEBI" id="CHEBI:15377"/>
        <dbReference type="ChEBI" id="CHEBI:29985"/>
        <dbReference type="ChEBI" id="CHEBI:57925"/>
        <dbReference type="ChEBI" id="CHEBI:61694"/>
        <dbReference type="EC" id="3.4.19.13"/>
    </reaction>
</comment>
<feature type="transmembrane region" description="Helical" evidence="5">
    <location>
        <begin position="32"/>
        <end position="52"/>
    </location>
</feature>
<dbReference type="Pfam" id="PF01019">
    <property type="entry name" value="G_glu_transpept"/>
    <property type="match status" value="1"/>
</dbReference>
<keyword evidence="7" id="KW-1185">Reference proteome</keyword>
<organism evidence="6 7">
    <name type="scientific">Papaver nudicaule</name>
    <name type="common">Iceland poppy</name>
    <dbReference type="NCBI Taxonomy" id="74823"/>
    <lineage>
        <taxon>Eukaryota</taxon>
        <taxon>Viridiplantae</taxon>
        <taxon>Streptophyta</taxon>
        <taxon>Embryophyta</taxon>
        <taxon>Tracheophyta</taxon>
        <taxon>Spermatophyta</taxon>
        <taxon>Magnoliopsida</taxon>
        <taxon>Ranunculales</taxon>
        <taxon>Papaveraceae</taxon>
        <taxon>Papaveroideae</taxon>
        <taxon>Papaver</taxon>
    </lineage>
</organism>
<dbReference type="InterPro" id="IPR000101">
    <property type="entry name" value="GGT_peptidase"/>
</dbReference>
<evidence type="ECO:0000256" key="4">
    <source>
        <dbReference type="SAM" id="MobiDB-lite"/>
    </source>
</evidence>
<dbReference type="PANTHER" id="PTHR11686">
    <property type="entry name" value="GAMMA GLUTAMYL TRANSPEPTIDASE"/>
    <property type="match status" value="1"/>
</dbReference>
<feature type="binding site" evidence="2">
    <location>
        <position position="514"/>
    </location>
    <ligand>
        <name>L-glutamate</name>
        <dbReference type="ChEBI" id="CHEBI:29985"/>
    </ligand>
</feature>
<feature type="binding site" evidence="2">
    <location>
        <begin position="440"/>
        <end position="442"/>
    </location>
    <ligand>
        <name>L-glutamate</name>
        <dbReference type="ChEBI" id="CHEBI:29985"/>
    </ligand>
</feature>
<dbReference type="Proteomes" id="UP001177140">
    <property type="component" value="Unassembled WGS sequence"/>
</dbReference>
<feature type="active site" description="Nucleophile" evidence="1">
    <location>
        <position position="422"/>
    </location>
</feature>
<dbReference type="Gene3D" id="1.10.246.130">
    <property type="match status" value="1"/>
</dbReference>
<dbReference type="EMBL" id="JAJJMA010192936">
    <property type="protein sequence ID" value="MCL7038672.1"/>
    <property type="molecule type" value="Genomic_DNA"/>
</dbReference>
<evidence type="ECO:0000256" key="5">
    <source>
        <dbReference type="SAM" id="Phobius"/>
    </source>
</evidence>
<name>A0AA41VA50_PAPNU</name>
<reference evidence="6" key="1">
    <citation type="submission" date="2022-03" db="EMBL/GenBank/DDBJ databases">
        <title>A functionally conserved STORR gene fusion in Papaver species that diverged 16.8 million years ago.</title>
        <authorList>
            <person name="Catania T."/>
        </authorList>
    </citation>
    <scope>NUCLEOTIDE SEQUENCE</scope>
    <source>
        <strain evidence="6">S-191538</strain>
    </source>
</reference>
<keyword evidence="5" id="KW-0472">Membrane</keyword>
<evidence type="ECO:0000256" key="3">
    <source>
        <dbReference type="RuleBase" id="RU368068"/>
    </source>
</evidence>
<comment type="pathway">
    <text evidence="3">Sulfur metabolism; glutathione metabolism.</text>
</comment>
<proteinExistence type="predicted"/>
<keyword evidence="3" id="KW-0808">Transferase</keyword>
<dbReference type="InterPro" id="IPR043138">
    <property type="entry name" value="GGT_lsub"/>
</dbReference>
<dbReference type="GO" id="GO:0036374">
    <property type="term" value="F:glutathione hydrolase activity"/>
    <property type="evidence" value="ECO:0007669"/>
    <property type="project" value="UniProtKB-UniRule"/>
</dbReference>
<dbReference type="NCBIfam" id="TIGR00066">
    <property type="entry name" value="g_glut_trans"/>
    <property type="match status" value="1"/>
</dbReference>
<protein>
    <recommendedName>
        <fullName evidence="3">Glutathione hydrolase</fullName>
        <ecNumber evidence="3">2.3.2.2</ecNumber>
        <ecNumber evidence="3">3.4.19.13</ecNumber>
    </recommendedName>
    <alternativeName>
        <fullName evidence="3">Gamma-glutamyltransferase</fullName>
    </alternativeName>
    <alternativeName>
        <fullName evidence="3">Gamma-glutamyltranspeptidase</fullName>
    </alternativeName>
</protein>
<dbReference type="PANTHER" id="PTHR11686:SF9">
    <property type="entry name" value="RE13973P"/>
    <property type="match status" value="1"/>
</dbReference>
<dbReference type="InterPro" id="IPR029055">
    <property type="entry name" value="Ntn_hydrolases_N"/>
</dbReference>
<evidence type="ECO:0000313" key="7">
    <source>
        <dbReference type="Proteomes" id="UP001177140"/>
    </source>
</evidence>
<accession>A0AA41VA50</accession>
<comment type="catalytic activity">
    <reaction evidence="3">
        <text>an S-substituted glutathione + H2O = an S-substituted L-cysteinylglycine + L-glutamate</text>
        <dbReference type="Rhea" id="RHEA:59468"/>
        <dbReference type="ChEBI" id="CHEBI:15377"/>
        <dbReference type="ChEBI" id="CHEBI:29985"/>
        <dbReference type="ChEBI" id="CHEBI:90779"/>
        <dbReference type="ChEBI" id="CHEBI:143103"/>
        <dbReference type="EC" id="3.4.19.13"/>
    </reaction>
</comment>
<comment type="catalytic activity">
    <reaction evidence="3">
        <text>an N-terminal (5-L-glutamyl)-[peptide] + an alpha-amino acid = 5-L-glutamyl amino acid + an N-terminal L-alpha-aminoacyl-[peptide]</text>
        <dbReference type="Rhea" id="RHEA:23904"/>
        <dbReference type="Rhea" id="RHEA-COMP:9780"/>
        <dbReference type="Rhea" id="RHEA-COMP:9795"/>
        <dbReference type="ChEBI" id="CHEBI:77644"/>
        <dbReference type="ChEBI" id="CHEBI:78597"/>
        <dbReference type="ChEBI" id="CHEBI:78599"/>
        <dbReference type="ChEBI" id="CHEBI:78608"/>
        <dbReference type="EC" id="2.3.2.2"/>
    </reaction>
</comment>
<dbReference type="Gene3D" id="3.60.20.40">
    <property type="match status" value="1"/>
</dbReference>
<dbReference type="FunFam" id="1.10.246.130:FF:000001">
    <property type="entry name" value="Gamma-glutamyltransferase 5 isoform 1"/>
    <property type="match status" value="1"/>
</dbReference>
<evidence type="ECO:0000256" key="2">
    <source>
        <dbReference type="PIRSR" id="PIRSR600101-2"/>
    </source>
</evidence>
<dbReference type="InterPro" id="IPR043137">
    <property type="entry name" value="GGT_ssub_C"/>
</dbReference>
<keyword evidence="3" id="KW-0012">Acyltransferase</keyword>
<evidence type="ECO:0000313" key="6">
    <source>
        <dbReference type="EMBL" id="MCL7038672.1"/>
    </source>
</evidence>
<dbReference type="GO" id="GO:0103068">
    <property type="term" value="F:leukotriene C4 gamma-glutamyl transferase activity"/>
    <property type="evidence" value="ECO:0007669"/>
    <property type="project" value="UniProtKB-EC"/>
</dbReference>
<dbReference type="GO" id="GO:0005886">
    <property type="term" value="C:plasma membrane"/>
    <property type="evidence" value="ECO:0007669"/>
    <property type="project" value="TreeGrafter"/>
</dbReference>
<comment type="function">
    <text evidence="3">Cleaves the gamma-glutamyl peptide bond of glutathione and glutathione conjugates.</text>
</comment>
<keyword evidence="5" id="KW-1133">Transmembrane helix</keyword>
<feature type="region of interest" description="Disordered" evidence="4">
    <location>
        <begin position="1"/>
        <end position="25"/>
    </location>
</feature>
<dbReference type="SUPFAM" id="SSF56235">
    <property type="entry name" value="N-terminal nucleophile aminohydrolases (Ntn hydrolases)"/>
    <property type="match status" value="1"/>
</dbReference>
<keyword evidence="5" id="KW-0812">Transmembrane</keyword>